<reference evidence="2 3" key="1">
    <citation type="submission" date="2020-04" db="EMBL/GenBank/DDBJ databases">
        <title>MicrobeNet Type strains.</title>
        <authorList>
            <person name="Nicholson A.C."/>
        </authorList>
    </citation>
    <scope>NUCLEOTIDE SEQUENCE [LARGE SCALE GENOMIC DNA]</scope>
    <source>
        <strain evidence="2 3">JCM 3332</strain>
    </source>
</reference>
<sequence length="78" mass="9287">MDEIDAFFAEFDAEPTIEDIVWETAFHPIITQVMRNTREHELRMAQEANARGPMSRRDKRRGPRTFRAENARVTYHRP</sequence>
<evidence type="ECO:0000313" key="3">
    <source>
        <dbReference type="Proteomes" id="UP000570678"/>
    </source>
</evidence>
<dbReference type="RefSeq" id="WP_062979875.1">
    <property type="nucleotide sequence ID" value="NZ_JAAXOT010000028.1"/>
</dbReference>
<proteinExistence type="predicted"/>
<keyword evidence="3" id="KW-1185">Reference proteome</keyword>
<gene>
    <name evidence="2" type="ORF">HGA15_32540</name>
</gene>
<dbReference type="Proteomes" id="UP000570678">
    <property type="component" value="Unassembled WGS sequence"/>
</dbReference>
<organism evidence="2 3">
    <name type="scientific">Nocardia flavorosea</name>
    <dbReference type="NCBI Taxonomy" id="53429"/>
    <lineage>
        <taxon>Bacteria</taxon>
        <taxon>Bacillati</taxon>
        <taxon>Actinomycetota</taxon>
        <taxon>Actinomycetes</taxon>
        <taxon>Mycobacteriales</taxon>
        <taxon>Nocardiaceae</taxon>
        <taxon>Nocardia</taxon>
    </lineage>
</organism>
<dbReference type="AlphaFoldDB" id="A0A846YTI1"/>
<protein>
    <submittedName>
        <fullName evidence="2">Uncharacterized protein</fullName>
    </submittedName>
</protein>
<feature type="region of interest" description="Disordered" evidence="1">
    <location>
        <begin position="45"/>
        <end position="78"/>
    </location>
</feature>
<evidence type="ECO:0000313" key="2">
    <source>
        <dbReference type="EMBL" id="NKY60784.1"/>
    </source>
</evidence>
<comment type="caution">
    <text evidence="2">The sequence shown here is derived from an EMBL/GenBank/DDBJ whole genome shotgun (WGS) entry which is preliminary data.</text>
</comment>
<accession>A0A846YTI1</accession>
<evidence type="ECO:0000256" key="1">
    <source>
        <dbReference type="SAM" id="MobiDB-lite"/>
    </source>
</evidence>
<dbReference type="EMBL" id="JAAXOT010000028">
    <property type="protein sequence ID" value="NKY60784.1"/>
    <property type="molecule type" value="Genomic_DNA"/>
</dbReference>
<name>A0A846YTI1_9NOCA</name>